<feature type="chain" id="PRO_5009533346" evidence="2">
    <location>
        <begin position="18"/>
        <end position="81"/>
    </location>
</feature>
<feature type="transmembrane region" description="Helical" evidence="1">
    <location>
        <begin position="38"/>
        <end position="60"/>
    </location>
</feature>
<evidence type="ECO:0000313" key="3">
    <source>
        <dbReference type="EMBL" id="OGM00532.1"/>
    </source>
</evidence>
<feature type="signal peptide" evidence="2">
    <location>
        <begin position="1"/>
        <end position="17"/>
    </location>
</feature>
<sequence length="81" mass="8981">MIAFALTSIVFSGMAFKACSLASRTNDLDSVVGSSDTFRIAGVFFIFLSIVSGWMFRYFLALSLKKVSAHKRSALKRHQIL</sequence>
<keyword evidence="2" id="KW-0732">Signal</keyword>
<protein>
    <submittedName>
        <fullName evidence="3">Uncharacterized protein</fullName>
    </submittedName>
</protein>
<gene>
    <name evidence="3" type="ORF">A2480_02405</name>
</gene>
<dbReference type="Proteomes" id="UP000176988">
    <property type="component" value="Unassembled WGS sequence"/>
</dbReference>
<keyword evidence="1" id="KW-0472">Membrane</keyword>
<evidence type="ECO:0000256" key="1">
    <source>
        <dbReference type="SAM" id="Phobius"/>
    </source>
</evidence>
<keyword evidence="1" id="KW-0812">Transmembrane</keyword>
<organism evidence="3 4">
    <name type="scientific">Candidatus Uhrbacteria bacterium RIFOXYC2_FULL_47_19</name>
    <dbReference type="NCBI Taxonomy" id="1802424"/>
    <lineage>
        <taxon>Bacteria</taxon>
        <taxon>Candidatus Uhriibacteriota</taxon>
    </lineage>
</organism>
<evidence type="ECO:0000256" key="2">
    <source>
        <dbReference type="SAM" id="SignalP"/>
    </source>
</evidence>
<evidence type="ECO:0000313" key="4">
    <source>
        <dbReference type="Proteomes" id="UP000176988"/>
    </source>
</evidence>
<proteinExistence type="predicted"/>
<comment type="caution">
    <text evidence="3">The sequence shown here is derived from an EMBL/GenBank/DDBJ whole genome shotgun (WGS) entry which is preliminary data.</text>
</comment>
<accession>A0A1F7WCK3</accession>
<keyword evidence="1" id="KW-1133">Transmembrane helix</keyword>
<name>A0A1F7WCK3_9BACT</name>
<reference evidence="3 4" key="1">
    <citation type="journal article" date="2016" name="Nat. Commun.">
        <title>Thousands of microbial genomes shed light on interconnected biogeochemical processes in an aquifer system.</title>
        <authorList>
            <person name="Anantharaman K."/>
            <person name="Brown C.T."/>
            <person name="Hug L.A."/>
            <person name="Sharon I."/>
            <person name="Castelle C.J."/>
            <person name="Probst A.J."/>
            <person name="Thomas B.C."/>
            <person name="Singh A."/>
            <person name="Wilkins M.J."/>
            <person name="Karaoz U."/>
            <person name="Brodie E.L."/>
            <person name="Williams K.H."/>
            <person name="Hubbard S.S."/>
            <person name="Banfield J.F."/>
        </authorList>
    </citation>
    <scope>NUCLEOTIDE SEQUENCE [LARGE SCALE GENOMIC DNA]</scope>
</reference>
<dbReference type="EMBL" id="MGFG01000030">
    <property type="protein sequence ID" value="OGM00532.1"/>
    <property type="molecule type" value="Genomic_DNA"/>
</dbReference>
<dbReference type="AlphaFoldDB" id="A0A1F7WCK3"/>